<comment type="cofactor">
    <cofactor evidence="1">
        <name>[3Fe-4S] cluster</name>
        <dbReference type="ChEBI" id="CHEBI:21137"/>
    </cofactor>
</comment>
<keyword evidence="2 8" id="KW-0813">Transport</keyword>
<proteinExistence type="predicted"/>
<evidence type="ECO:0000256" key="4">
    <source>
        <dbReference type="ARBA" id="ARBA00022982"/>
    </source>
</evidence>
<comment type="function">
    <text evidence="8">Ferredoxins are iron-sulfur proteins that transfer electrons in a wide variety of metabolic reactions.</text>
</comment>
<protein>
    <recommendedName>
        <fullName evidence="8">Ferredoxin</fullName>
    </recommendedName>
</protein>
<evidence type="ECO:0000256" key="3">
    <source>
        <dbReference type="ARBA" id="ARBA00022723"/>
    </source>
</evidence>
<dbReference type="PROSITE" id="PS51379">
    <property type="entry name" value="4FE4S_FER_2"/>
    <property type="match status" value="1"/>
</dbReference>
<keyword evidence="11" id="KW-1185">Reference proteome</keyword>
<keyword evidence="3 8" id="KW-0479">Metal-binding</keyword>
<organism evidence="10 11">
    <name type="scientific">Amycolatopsis speibonae</name>
    <dbReference type="NCBI Taxonomy" id="1450224"/>
    <lineage>
        <taxon>Bacteria</taxon>
        <taxon>Bacillati</taxon>
        <taxon>Actinomycetota</taxon>
        <taxon>Actinomycetes</taxon>
        <taxon>Pseudonocardiales</taxon>
        <taxon>Pseudonocardiaceae</taxon>
        <taxon>Amycolatopsis</taxon>
    </lineage>
</organism>
<keyword evidence="7" id="KW-0003">3Fe-4S</keyword>
<keyword evidence="4 8" id="KW-0249">Electron transport</keyword>
<dbReference type="InterPro" id="IPR051269">
    <property type="entry name" value="Fe-S_cluster_ET"/>
</dbReference>
<evidence type="ECO:0000256" key="8">
    <source>
        <dbReference type="RuleBase" id="RU368020"/>
    </source>
</evidence>
<reference evidence="11" key="1">
    <citation type="journal article" date="2019" name="Int. J. Syst. Evol. Microbiol.">
        <title>The Global Catalogue of Microorganisms (GCM) 10K type strain sequencing project: providing services to taxonomists for standard genome sequencing and annotation.</title>
        <authorList>
            <consortium name="The Broad Institute Genomics Platform"/>
            <consortium name="The Broad Institute Genome Sequencing Center for Infectious Disease"/>
            <person name="Wu L."/>
            <person name="Ma J."/>
        </authorList>
    </citation>
    <scope>NUCLEOTIDE SEQUENCE [LARGE SCALE GENOMIC DNA]</scope>
    <source>
        <strain evidence="11">CGMCC 4.7676</strain>
    </source>
</reference>
<dbReference type="PANTHER" id="PTHR36923">
    <property type="entry name" value="FERREDOXIN"/>
    <property type="match status" value="1"/>
</dbReference>
<dbReference type="Gene3D" id="3.30.70.20">
    <property type="match status" value="1"/>
</dbReference>
<dbReference type="PANTHER" id="PTHR36923:SF3">
    <property type="entry name" value="FERREDOXIN"/>
    <property type="match status" value="1"/>
</dbReference>
<dbReference type="PRINTS" id="PR00352">
    <property type="entry name" value="3FE4SFRDOXIN"/>
</dbReference>
<evidence type="ECO:0000259" key="9">
    <source>
        <dbReference type="PROSITE" id="PS51379"/>
    </source>
</evidence>
<name>A0ABV7P6Z1_9PSEU</name>
<evidence type="ECO:0000313" key="10">
    <source>
        <dbReference type="EMBL" id="MFC3454879.1"/>
    </source>
</evidence>
<dbReference type="InterPro" id="IPR001080">
    <property type="entry name" value="3Fe4S_ferredoxin"/>
</dbReference>
<dbReference type="SUPFAM" id="SSF54862">
    <property type="entry name" value="4Fe-4S ferredoxins"/>
    <property type="match status" value="1"/>
</dbReference>
<dbReference type="Proteomes" id="UP001595645">
    <property type="component" value="Unassembled WGS sequence"/>
</dbReference>
<sequence>MTESGSRWRIIVDQDSCIGSGVCVGDLPHRFRIIDDRSQPVDGEIGADEEVLAAADSCPREAIRVVDVATGEVLAPLD</sequence>
<gene>
    <name evidence="10" type="ORF">ACFOSH_36060</name>
</gene>
<evidence type="ECO:0000256" key="2">
    <source>
        <dbReference type="ARBA" id="ARBA00022448"/>
    </source>
</evidence>
<dbReference type="InterPro" id="IPR017896">
    <property type="entry name" value="4Fe4S_Fe-S-bd"/>
</dbReference>
<dbReference type="Pfam" id="PF13370">
    <property type="entry name" value="Fer4_13"/>
    <property type="match status" value="1"/>
</dbReference>
<keyword evidence="5 8" id="KW-0408">Iron</keyword>
<evidence type="ECO:0000256" key="6">
    <source>
        <dbReference type="ARBA" id="ARBA00023014"/>
    </source>
</evidence>
<evidence type="ECO:0000256" key="5">
    <source>
        <dbReference type="ARBA" id="ARBA00023004"/>
    </source>
</evidence>
<evidence type="ECO:0000256" key="1">
    <source>
        <dbReference type="ARBA" id="ARBA00001927"/>
    </source>
</evidence>
<dbReference type="RefSeq" id="WP_378244795.1">
    <property type="nucleotide sequence ID" value="NZ_JBHRWK010000074.1"/>
</dbReference>
<keyword evidence="6 8" id="KW-0411">Iron-sulfur</keyword>
<evidence type="ECO:0000256" key="7">
    <source>
        <dbReference type="ARBA" id="ARBA00023291"/>
    </source>
</evidence>
<comment type="caution">
    <text evidence="10">The sequence shown here is derived from an EMBL/GenBank/DDBJ whole genome shotgun (WGS) entry which is preliminary data.</text>
</comment>
<evidence type="ECO:0000313" key="11">
    <source>
        <dbReference type="Proteomes" id="UP001595645"/>
    </source>
</evidence>
<feature type="domain" description="4Fe-4S ferredoxin-type" evidence="9">
    <location>
        <begin position="8"/>
        <end position="37"/>
    </location>
</feature>
<dbReference type="EMBL" id="JBHRWK010000074">
    <property type="protein sequence ID" value="MFC3454879.1"/>
    <property type="molecule type" value="Genomic_DNA"/>
</dbReference>
<accession>A0ABV7P6Z1</accession>